<dbReference type="SMART" id="SM00091">
    <property type="entry name" value="PAS"/>
    <property type="match status" value="2"/>
</dbReference>
<dbReference type="eggNOG" id="COG4191">
    <property type="taxonomic scope" value="Bacteria"/>
</dbReference>
<evidence type="ECO:0000256" key="7">
    <source>
        <dbReference type="SAM" id="Coils"/>
    </source>
</evidence>
<dbReference type="HOGENOM" id="CLU_276202_0_0_3"/>
<dbReference type="Gene3D" id="3.30.450.20">
    <property type="entry name" value="PAS domain"/>
    <property type="match status" value="2"/>
</dbReference>
<comment type="similarity">
    <text evidence="2">In the N-terminal section; belongs to the phytochrome family.</text>
</comment>
<dbReference type="eggNOG" id="COG2203">
    <property type="taxonomic scope" value="Bacteria"/>
</dbReference>
<dbReference type="PANTHER" id="PTHR43065">
    <property type="entry name" value="SENSOR HISTIDINE KINASE"/>
    <property type="match status" value="1"/>
</dbReference>
<feature type="coiled-coil region" evidence="7">
    <location>
        <begin position="230"/>
        <end position="260"/>
    </location>
</feature>
<dbReference type="InterPro" id="IPR029016">
    <property type="entry name" value="GAF-like_dom_sf"/>
</dbReference>
<keyword evidence="13" id="KW-1185">Reference proteome</keyword>
<dbReference type="PROSITE" id="PS50046">
    <property type="entry name" value="PHYTOCHROME_2"/>
    <property type="match status" value="1"/>
</dbReference>
<feature type="domain" description="PAC" evidence="11">
    <location>
        <begin position="322"/>
        <end position="378"/>
    </location>
</feature>
<dbReference type="Gene3D" id="3.30.565.10">
    <property type="entry name" value="Histidine kinase-like ATPase, C-terminal domain"/>
    <property type="match status" value="1"/>
</dbReference>
<evidence type="ECO:0000256" key="5">
    <source>
        <dbReference type="ARBA" id="ARBA00022777"/>
    </source>
</evidence>
<evidence type="ECO:0000256" key="4">
    <source>
        <dbReference type="ARBA" id="ARBA00022553"/>
    </source>
</evidence>
<gene>
    <name evidence="12" type="ORF">Mic7113_1774</name>
</gene>
<organism evidence="12 13">
    <name type="scientific">Allocoleopsis franciscana PCC 7113</name>
    <dbReference type="NCBI Taxonomy" id="1173027"/>
    <lineage>
        <taxon>Bacteria</taxon>
        <taxon>Bacillati</taxon>
        <taxon>Cyanobacteriota</taxon>
        <taxon>Cyanophyceae</taxon>
        <taxon>Coleofasciculales</taxon>
        <taxon>Coleofasciculaceae</taxon>
        <taxon>Allocoleopsis</taxon>
        <taxon>Allocoleopsis franciscana</taxon>
    </lineage>
</organism>
<accession>K9WDQ0</accession>
<evidence type="ECO:0000256" key="1">
    <source>
        <dbReference type="ARBA" id="ARBA00000085"/>
    </source>
</evidence>
<feature type="coiled-coil region" evidence="7">
    <location>
        <begin position="1038"/>
        <end position="1075"/>
    </location>
</feature>
<dbReference type="SUPFAM" id="SSF55785">
    <property type="entry name" value="PYP-like sensor domain (PAS domain)"/>
    <property type="match status" value="2"/>
</dbReference>
<evidence type="ECO:0000313" key="13">
    <source>
        <dbReference type="Proteomes" id="UP000010471"/>
    </source>
</evidence>
<dbReference type="SMART" id="SM00065">
    <property type="entry name" value="GAF"/>
    <property type="match status" value="4"/>
</dbReference>
<dbReference type="InterPro" id="IPR003661">
    <property type="entry name" value="HisK_dim/P_dom"/>
</dbReference>
<feature type="domain" description="PAS" evidence="10">
    <location>
        <begin position="379"/>
        <end position="434"/>
    </location>
</feature>
<dbReference type="eggNOG" id="COG2202">
    <property type="taxonomic scope" value="Bacteria"/>
</dbReference>
<dbReference type="InterPro" id="IPR003594">
    <property type="entry name" value="HATPase_dom"/>
</dbReference>
<dbReference type="EC" id="2.7.13.3" evidence="3"/>
<evidence type="ECO:0000256" key="6">
    <source>
        <dbReference type="ARBA" id="ARBA00023012"/>
    </source>
</evidence>
<dbReference type="Gene3D" id="1.10.287.130">
    <property type="match status" value="1"/>
</dbReference>
<reference evidence="12 13" key="1">
    <citation type="submission" date="2012-06" db="EMBL/GenBank/DDBJ databases">
        <title>Finished chromosome of genome of Microcoleus sp. PCC 7113.</title>
        <authorList>
            <consortium name="US DOE Joint Genome Institute"/>
            <person name="Gugger M."/>
            <person name="Coursin T."/>
            <person name="Rippka R."/>
            <person name="Tandeau De Marsac N."/>
            <person name="Huntemann M."/>
            <person name="Wei C.-L."/>
            <person name="Han J."/>
            <person name="Detter J.C."/>
            <person name="Han C."/>
            <person name="Tapia R."/>
            <person name="Chen A."/>
            <person name="Kyrpides N."/>
            <person name="Mavromatis K."/>
            <person name="Markowitz V."/>
            <person name="Szeto E."/>
            <person name="Ivanova N."/>
            <person name="Pagani I."/>
            <person name="Pati A."/>
            <person name="Goodwin L."/>
            <person name="Nordberg H.P."/>
            <person name="Cantor M.N."/>
            <person name="Hua S.X."/>
            <person name="Woyke T."/>
            <person name="Kerfeld C.A."/>
        </authorList>
    </citation>
    <scope>NUCLEOTIDE SEQUENCE [LARGE SCALE GENOMIC DNA]</scope>
    <source>
        <strain evidence="12 13">PCC 7113</strain>
    </source>
</reference>
<keyword evidence="5" id="KW-0808">Transferase</keyword>
<protein>
    <recommendedName>
        <fullName evidence="3">histidine kinase</fullName>
        <ecNumber evidence="3">2.7.13.3</ecNumber>
    </recommendedName>
</protein>
<keyword evidence="5" id="KW-0418">Kinase</keyword>
<dbReference type="InterPro" id="IPR035965">
    <property type="entry name" value="PAS-like_dom_sf"/>
</dbReference>
<keyword evidence="4" id="KW-0597">Phosphoprotein</keyword>
<feature type="coiled-coil region" evidence="7">
    <location>
        <begin position="669"/>
        <end position="696"/>
    </location>
</feature>
<dbReference type="InterPro" id="IPR005467">
    <property type="entry name" value="His_kinase_dom"/>
</dbReference>
<dbReference type="InterPro" id="IPR003018">
    <property type="entry name" value="GAF"/>
</dbReference>
<feature type="domain" description="PAS" evidence="10">
    <location>
        <begin position="257"/>
        <end position="324"/>
    </location>
</feature>
<dbReference type="PATRIC" id="fig|1173027.3.peg.1956"/>
<evidence type="ECO:0000256" key="3">
    <source>
        <dbReference type="ARBA" id="ARBA00012438"/>
    </source>
</evidence>
<dbReference type="InterPro" id="IPR004358">
    <property type="entry name" value="Sig_transdc_His_kin-like_C"/>
</dbReference>
<dbReference type="KEGG" id="mic:Mic7113_1774"/>
<feature type="domain" description="Histidine kinase" evidence="9">
    <location>
        <begin position="1084"/>
        <end position="1353"/>
    </location>
</feature>
<dbReference type="SUPFAM" id="SSF55781">
    <property type="entry name" value="GAF domain-like"/>
    <property type="match status" value="4"/>
</dbReference>
<dbReference type="Proteomes" id="UP000010471">
    <property type="component" value="Chromosome"/>
</dbReference>
<dbReference type="Pfam" id="PF01590">
    <property type="entry name" value="GAF"/>
    <property type="match status" value="4"/>
</dbReference>
<dbReference type="InterPro" id="IPR036097">
    <property type="entry name" value="HisK_dim/P_sf"/>
</dbReference>
<sequence>MQSCNSDLNHSLAHMTESMSDNTDNEWTLKKKQELISTNLNQANSWSKQPAQQDQWTQLLAKITLKIRQSLQLEDILQTTVTEVRELLEADRVLIYRLWPDGTGSGVTEAIVPGWSTVLGQVFEAEVFPQEYHQLYASGRILAIKNVEDAEISPCMVEFLQQFEVKSKLVVPILLKEKLWGLLVAHQCAHPRQWLRGEIELLQQLADQVSIALSQAQYQEHLEELVAQRTAKLTKTLEQLQQEINERQRTEKALRESEERWRSLVKNAPDLIFTCDRTGKILYINRTVPGFTLEQAIGSSVYDYIPDESKPLLKQSFERVFQTGEAVYYETQGSGAYGTTSWYASRVGPIQQEGEVIAAMVISTDITERKQAEELLHLREQEFRALVEHSPDLIVRFDPQLRHLYVNPAVERSTGIPRQTFIGKTNQELGMPQELVAGWNKVLLEVLATGQEGMIEFDFPTASGLKSYQTRIIPEFAQDGTIRFLLGVTHDITPAKQAEKALQQRLLREQALHQLVQSIRNSLDLETIFFTAVAEIGKLLPVDRALVVQYLPDRKLWLNVADYRASSDLPVALGLEIPDEDNCIAARLKQSQLVLMDHTNQCEDEINRHFSPTFPGAGLWVPLYLGSQLWGSLSLFVENHAYAWQDSEVQLTLAVAEQLAIAIQQAELLNQSQIATVKAQEQAEALKHEIKERKRTEETLRAIYKVSTARKLSFEQRLQGLLALGRRRFGLEIGALGRVKNNVYEVIAAQVAPKSSFPITKGTIWNLEQTYCSVTLGTKEPIAFASAGTSSWRHLPAYTSRPVEAYLGMSVVVAGQIYGSLSFFSLHAHQHPFTAGDKALLKLMAQWVGALLEHQLSEEELRQSEARFRAIAQREALLNQLASQIRRSLDLNTILETAVHEIQNLLKIDRCFFLWYRAHETQPVWEVVTEARSPAFPSVIGHCVPLSTFGPLTRRVFNKEITRVDNARSLTDPAERKFFFSLGYTAMLALPIHTTSGEIGVVSCGHSTGSRPWRQEEVELLEAVADQMAIAIDQAELLHQSRTTAAAAQEQATQLKQALNELQQTQAQLVQSEKMSSLGQLVAGIAHEINNPVNFIYGNLTYVSEYAEDLLHLIQLYQEYCPRPAPVIETAAANLDLDFMKEDFPKIVSSMKGGADRIRQIVLSLRNFSRVDEAEMKWVDIHEGIDNSLLILAHRLKAQRPEESDIQIIKDYNNLPKVQCYAGQLNQVFMNILANAIDAIASRNACEALGQVNPPCSPELFKSHPGLIWICTEVIAERNEVMILISDNGPGMTQEVQRRIFDPFFTTKPVGSGTGLGLSISYQIVVEKHGGRLECISAPGQGTVFLISLPIRQSS</sequence>
<dbReference type="PROSITE" id="PS50113">
    <property type="entry name" value="PAC"/>
    <property type="match status" value="2"/>
</dbReference>
<evidence type="ECO:0000259" key="10">
    <source>
        <dbReference type="PROSITE" id="PS50112"/>
    </source>
</evidence>
<comment type="catalytic activity">
    <reaction evidence="1">
        <text>ATP + protein L-histidine = ADP + protein N-phospho-L-histidine.</text>
        <dbReference type="EC" id="2.7.13.3"/>
    </reaction>
</comment>
<dbReference type="PRINTS" id="PR00344">
    <property type="entry name" value="BCTRLSENSOR"/>
</dbReference>
<dbReference type="InterPro" id="IPR000700">
    <property type="entry name" value="PAS-assoc_C"/>
</dbReference>
<dbReference type="NCBIfam" id="TIGR00229">
    <property type="entry name" value="sensory_box"/>
    <property type="match status" value="2"/>
</dbReference>
<keyword evidence="7" id="KW-0175">Coiled coil</keyword>
<dbReference type="PROSITE" id="PS50109">
    <property type="entry name" value="HIS_KIN"/>
    <property type="match status" value="1"/>
</dbReference>
<dbReference type="Gene3D" id="3.30.450.40">
    <property type="match status" value="4"/>
</dbReference>
<dbReference type="CDD" id="cd00082">
    <property type="entry name" value="HisKA"/>
    <property type="match status" value="1"/>
</dbReference>
<dbReference type="EMBL" id="CP003630">
    <property type="protein sequence ID" value="AFZ17632.1"/>
    <property type="molecule type" value="Genomic_DNA"/>
</dbReference>
<evidence type="ECO:0000259" key="9">
    <source>
        <dbReference type="PROSITE" id="PS50109"/>
    </source>
</evidence>
<dbReference type="InterPro" id="IPR036890">
    <property type="entry name" value="HATPase_C_sf"/>
</dbReference>
<dbReference type="InterPro" id="IPR013656">
    <property type="entry name" value="PAS_4"/>
</dbReference>
<dbReference type="CDD" id="cd00130">
    <property type="entry name" value="PAS"/>
    <property type="match status" value="2"/>
</dbReference>
<dbReference type="SUPFAM" id="SSF47384">
    <property type="entry name" value="Homodimeric domain of signal transducing histidine kinase"/>
    <property type="match status" value="1"/>
</dbReference>
<proteinExistence type="inferred from homology"/>
<feature type="domain" description="PAC" evidence="11">
    <location>
        <begin position="453"/>
        <end position="504"/>
    </location>
</feature>
<evidence type="ECO:0000259" key="11">
    <source>
        <dbReference type="PROSITE" id="PS50113"/>
    </source>
</evidence>
<dbReference type="Pfam" id="PF02518">
    <property type="entry name" value="HATPase_c"/>
    <property type="match status" value="1"/>
</dbReference>
<dbReference type="Pfam" id="PF08448">
    <property type="entry name" value="PAS_4"/>
    <property type="match status" value="2"/>
</dbReference>
<keyword evidence="6" id="KW-0902">Two-component regulatory system</keyword>
<dbReference type="GO" id="GO:0000155">
    <property type="term" value="F:phosphorelay sensor kinase activity"/>
    <property type="evidence" value="ECO:0007669"/>
    <property type="project" value="InterPro"/>
</dbReference>
<dbReference type="InterPro" id="IPR016132">
    <property type="entry name" value="Phyto_chromo_attachment"/>
</dbReference>
<evidence type="ECO:0000256" key="2">
    <source>
        <dbReference type="ARBA" id="ARBA00006402"/>
    </source>
</evidence>
<dbReference type="STRING" id="1173027.Mic7113_1774"/>
<feature type="domain" description="Phytochrome chromophore attachment site" evidence="8">
    <location>
        <begin position="72"/>
        <end position="208"/>
    </location>
</feature>
<evidence type="ECO:0000313" key="12">
    <source>
        <dbReference type="EMBL" id="AFZ17632.1"/>
    </source>
</evidence>
<dbReference type="InterPro" id="IPR000014">
    <property type="entry name" value="PAS"/>
</dbReference>
<evidence type="ECO:0000259" key="8">
    <source>
        <dbReference type="PROSITE" id="PS50046"/>
    </source>
</evidence>
<name>K9WDQ0_9CYAN</name>
<dbReference type="PROSITE" id="PS50112">
    <property type="entry name" value="PAS"/>
    <property type="match status" value="2"/>
</dbReference>
<dbReference type="SUPFAM" id="SSF55874">
    <property type="entry name" value="ATPase domain of HSP90 chaperone/DNA topoisomerase II/histidine kinase"/>
    <property type="match status" value="1"/>
</dbReference>
<dbReference type="SMART" id="SM00387">
    <property type="entry name" value="HATPase_c"/>
    <property type="match status" value="1"/>
</dbReference>
<dbReference type="PANTHER" id="PTHR43065:SF50">
    <property type="entry name" value="HISTIDINE KINASE"/>
    <property type="match status" value="1"/>
</dbReference>
<dbReference type="SMART" id="SM00388">
    <property type="entry name" value="HisKA"/>
    <property type="match status" value="1"/>
</dbReference>